<name>A0ABR7SSG6_9ACTN</name>
<dbReference type="Gene3D" id="3.30.565.10">
    <property type="entry name" value="Histidine kinase-like ATPase, C-terminal domain"/>
    <property type="match status" value="1"/>
</dbReference>
<dbReference type="Proteomes" id="UP000642284">
    <property type="component" value="Unassembled WGS sequence"/>
</dbReference>
<evidence type="ECO:0000256" key="4">
    <source>
        <dbReference type="ARBA" id="ARBA00022777"/>
    </source>
</evidence>
<evidence type="ECO:0000256" key="3">
    <source>
        <dbReference type="ARBA" id="ARBA00022679"/>
    </source>
</evidence>
<keyword evidence="8" id="KW-1185">Reference proteome</keyword>
<sequence>MQRALYRIAQEALTNAAKHAPGALVRVGVECRRDSVAITVSNTAPTRSPAFDLPGGGNGLIGLRERMALLGGTFTAGADGDGYTVSATIPHHTSTAE</sequence>
<dbReference type="RefSeq" id="WP_187817973.1">
    <property type="nucleotide sequence ID" value="NZ_JACTVJ010000019.1"/>
</dbReference>
<keyword evidence="4" id="KW-0418">Kinase</keyword>
<evidence type="ECO:0000256" key="1">
    <source>
        <dbReference type="ARBA" id="ARBA00000085"/>
    </source>
</evidence>
<comment type="caution">
    <text evidence="7">The sequence shown here is derived from an EMBL/GenBank/DDBJ whole genome shotgun (WGS) entry which is preliminary data.</text>
</comment>
<dbReference type="EC" id="2.7.13.3" evidence="2"/>
<organism evidence="7 8">
    <name type="scientific">Streptomyces polyasparticus</name>
    <dbReference type="NCBI Taxonomy" id="2767826"/>
    <lineage>
        <taxon>Bacteria</taxon>
        <taxon>Bacillati</taxon>
        <taxon>Actinomycetota</taxon>
        <taxon>Actinomycetes</taxon>
        <taxon>Kitasatosporales</taxon>
        <taxon>Streptomycetaceae</taxon>
        <taxon>Streptomyces</taxon>
    </lineage>
</organism>
<comment type="catalytic activity">
    <reaction evidence="1">
        <text>ATP + protein L-histidine = ADP + protein N-phospho-L-histidine.</text>
        <dbReference type="EC" id="2.7.13.3"/>
    </reaction>
</comment>
<evidence type="ECO:0000256" key="5">
    <source>
        <dbReference type="ARBA" id="ARBA00023012"/>
    </source>
</evidence>
<dbReference type="Pfam" id="PF02518">
    <property type="entry name" value="HATPase_c"/>
    <property type="match status" value="1"/>
</dbReference>
<accession>A0ABR7SSG6</accession>
<evidence type="ECO:0000256" key="2">
    <source>
        <dbReference type="ARBA" id="ARBA00012438"/>
    </source>
</evidence>
<dbReference type="InterPro" id="IPR050482">
    <property type="entry name" value="Sensor_HK_TwoCompSys"/>
</dbReference>
<keyword evidence="3" id="KW-0808">Transferase</keyword>
<evidence type="ECO:0000259" key="6">
    <source>
        <dbReference type="Pfam" id="PF02518"/>
    </source>
</evidence>
<reference evidence="7 8" key="1">
    <citation type="submission" date="2020-08" db="EMBL/GenBank/DDBJ databases">
        <title>Genemic of Streptomyces polyaspartic.</title>
        <authorList>
            <person name="Liu W."/>
        </authorList>
    </citation>
    <scope>NUCLEOTIDE SEQUENCE [LARGE SCALE GENOMIC DNA]</scope>
    <source>
        <strain evidence="7 8">TRM66268-LWL</strain>
    </source>
</reference>
<dbReference type="CDD" id="cd16917">
    <property type="entry name" value="HATPase_UhpB-NarQ-NarX-like"/>
    <property type="match status" value="1"/>
</dbReference>
<dbReference type="SUPFAM" id="SSF55874">
    <property type="entry name" value="ATPase domain of HSP90 chaperone/DNA topoisomerase II/histidine kinase"/>
    <property type="match status" value="1"/>
</dbReference>
<gene>
    <name evidence="7" type="ORF">H9Y04_33905</name>
</gene>
<proteinExistence type="predicted"/>
<evidence type="ECO:0000313" key="8">
    <source>
        <dbReference type="Proteomes" id="UP000642284"/>
    </source>
</evidence>
<dbReference type="PANTHER" id="PTHR24421">
    <property type="entry name" value="NITRATE/NITRITE SENSOR PROTEIN NARX-RELATED"/>
    <property type="match status" value="1"/>
</dbReference>
<keyword evidence="5" id="KW-0902">Two-component regulatory system</keyword>
<feature type="domain" description="Histidine kinase/HSP90-like ATPase" evidence="6">
    <location>
        <begin position="2"/>
        <end position="91"/>
    </location>
</feature>
<dbReference type="InterPro" id="IPR036890">
    <property type="entry name" value="HATPase_C_sf"/>
</dbReference>
<dbReference type="EMBL" id="JACTVJ010000019">
    <property type="protein sequence ID" value="MBC9717537.1"/>
    <property type="molecule type" value="Genomic_DNA"/>
</dbReference>
<dbReference type="PANTHER" id="PTHR24421:SF10">
    <property type="entry name" value="NITRATE_NITRITE SENSOR PROTEIN NARQ"/>
    <property type="match status" value="1"/>
</dbReference>
<evidence type="ECO:0000313" key="7">
    <source>
        <dbReference type="EMBL" id="MBC9717537.1"/>
    </source>
</evidence>
<dbReference type="InterPro" id="IPR003594">
    <property type="entry name" value="HATPase_dom"/>
</dbReference>
<protein>
    <recommendedName>
        <fullName evidence="2">histidine kinase</fullName>
        <ecNumber evidence="2">2.7.13.3</ecNumber>
    </recommendedName>
</protein>